<evidence type="ECO:0000259" key="1">
    <source>
        <dbReference type="Pfam" id="PF14734"/>
    </source>
</evidence>
<keyword evidence="5" id="KW-1185">Reference proteome</keyword>
<dbReference type="InterPro" id="IPR049893">
    <property type="entry name" value="Bvu_2165-like_IHF-HU-DNA_bdg"/>
</dbReference>
<organism evidence="3 6">
    <name type="scientific">Labilibaculum euxinus</name>
    <dbReference type="NCBI Taxonomy" id="2686357"/>
    <lineage>
        <taxon>Bacteria</taxon>
        <taxon>Pseudomonadati</taxon>
        <taxon>Bacteroidota</taxon>
        <taxon>Bacteroidia</taxon>
        <taxon>Marinilabiliales</taxon>
        <taxon>Marinifilaceae</taxon>
        <taxon>Labilibaculum</taxon>
    </lineage>
</organism>
<dbReference type="Proteomes" id="UP000285951">
    <property type="component" value="Unassembled WGS sequence"/>
</dbReference>
<dbReference type="CDD" id="cd13833">
    <property type="entry name" value="HU_IHF_like"/>
    <property type="match status" value="1"/>
</dbReference>
<dbReference type="Pfam" id="PF14848">
    <property type="entry name" value="HU-DNA_bdg"/>
    <property type="match status" value="1"/>
</dbReference>
<gene>
    <name evidence="4" type="ORF">DWB62_019505</name>
    <name evidence="3" type="ORF">GNY23_19505</name>
</gene>
<dbReference type="EMBL" id="QTZN02000072">
    <property type="protein sequence ID" value="MVB09205.1"/>
    <property type="molecule type" value="Genomic_DNA"/>
</dbReference>
<reference evidence="4 5" key="1">
    <citation type="submission" date="2019-11" db="EMBL/GenBank/DDBJ databases">
        <title>Draft genome sequence of Labilibaculum sp. strain SYP isolated from Black Sea.</title>
        <authorList>
            <person name="Yadav S."/>
            <person name="Villanueva L."/>
        </authorList>
    </citation>
    <scope>NUCLEOTIDE SEQUENCE [LARGE SCALE GENOMIC DNA]</scope>
    <source>
        <strain evidence="4 5">44</strain>
    </source>
</reference>
<name>A0A7M4DBH1_9BACT</name>
<evidence type="ECO:0000313" key="4">
    <source>
        <dbReference type="EMBL" id="MVB09205.1"/>
    </source>
</evidence>
<reference evidence="3 6" key="2">
    <citation type="submission" date="2019-12" db="EMBL/GenBank/DDBJ databases">
        <title>Draft genome sequence of Labilibaculum sp. strain 44 isolated from deep waters of Black Sea.</title>
        <authorList>
            <person name="Yadav S."/>
            <person name="Villanueva L."/>
        </authorList>
    </citation>
    <scope>NUCLEOTIDE SEQUENCE [LARGE SCALE GENOMIC DNA]</scope>
    <source>
        <strain evidence="3 6">44</strain>
    </source>
</reference>
<accession>A0A7M4DBH1</accession>
<dbReference type="Pfam" id="PF14734">
    <property type="entry name" value="DUF4469"/>
    <property type="match status" value="1"/>
</dbReference>
<evidence type="ECO:0000313" key="5">
    <source>
        <dbReference type="Proteomes" id="UP000285951"/>
    </source>
</evidence>
<evidence type="ECO:0000259" key="2">
    <source>
        <dbReference type="Pfam" id="PF14848"/>
    </source>
</evidence>
<feature type="domain" description="Bvu-2165-like IHF-HU-like DNA-binding" evidence="2">
    <location>
        <begin position="3"/>
        <end position="122"/>
    </location>
</feature>
<dbReference type="InterPro" id="IPR027824">
    <property type="entry name" value="DUF4469"/>
</dbReference>
<sequence length="236" mass="25854">MALRYGLIPNHLTDDPDDYMGMVTDNETIGTEQIVEQMIGKGSTVTKAEALSVIEEFNYAVVQAVASGNNVNTELFKVYPSISGVFVNQSDSFDKTRHSIRLKLNAGHRLSEAIGNIELRKVEISVVQPVIQQFTDLKTKAVNETFSPGQIASLKGSLLKFDEEDADQGIFFIAGDGAATKVVNVVKNKPSELLFFVPEALKTGSFQVEVRTIFKNYKSMRAGRFLTDLVPVGSGD</sequence>
<dbReference type="Proteomes" id="UP000462449">
    <property type="component" value="Unassembled WGS sequence"/>
</dbReference>
<dbReference type="CDD" id="cd12843">
    <property type="entry name" value="Bvu_2165_C_like"/>
    <property type="match status" value="1"/>
</dbReference>
<protein>
    <submittedName>
        <fullName evidence="3">DUF4469 domain-containing protein</fullName>
    </submittedName>
</protein>
<dbReference type="Gene3D" id="2.70.50.70">
    <property type="match status" value="1"/>
</dbReference>
<dbReference type="AlphaFoldDB" id="A0A7M4DBH1"/>
<dbReference type="RefSeq" id="WP_156197345.1">
    <property type="nucleotide sequence ID" value="NZ_QTZN02000072.1"/>
</dbReference>
<feature type="domain" description="DUF4469" evidence="1">
    <location>
        <begin position="131"/>
        <end position="217"/>
    </location>
</feature>
<dbReference type="OrthoDB" id="1115271at2"/>
<proteinExistence type="predicted"/>
<evidence type="ECO:0000313" key="6">
    <source>
        <dbReference type="Proteomes" id="UP000462449"/>
    </source>
</evidence>
<evidence type="ECO:0000313" key="3">
    <source>
        <dbReference type="EMBL" id="MUP40000.1"/>
    </source>
</evidence>
<dbReference type="EMBL" id="WOTW01000072">
    <property type="protein sequence ID" value="MUP40000.1"/>
    <property type="molecule type" value="Genomic_DNA"/>
</dbReference>
<comment type="caution">
    <text evidence="3">The sequence shown here is derived from an EMBL/GenBank/DDBJ whole genome shotgun (WGS) entry which is preliminary data.</text>
</comment>